<sequence length="15" mass="1816">MYPDSEFLEMSDVRP</sequence>
<name>A0A0E9VJ56_ANGAN</name>
<proteinExistence type="predicted"/>
<reference evidence="1" key="1">
    <citation type="submission" date="2014-11" db="EMBL/GenBank/DDBJ databases">
        <authorList>
            <person name="Amaro Gonzalez C."/>
        </authorList>
    </citation>
    <scope>NUCLEOTIDE SEQUENCE</scope>
</reference>
<dbReference type="EMBL" id="GBXM01030470">
    <property type="protein sequence ID" value="JAH78107.1"/>
    <property type="molecule type" value="Transcribed_RNA"/>
</dbReference>
<accession>A0A0E9VJ56</accession>
<organism evidence="1">
    <name type="scientific">Anguilla anguilla</name>
    <name type="common">European freshwater eel</name>
    <name type="synonym">Muraena anguilla</name>
    <dbReference type="NCBI Taxonomy" id="7936"/>
    <lineage>
        <taxon>Eukaryota</taxon>
        <taxon>Metazoa</taxon>
        <taxon>Chordata</taxon>
        <taxon>Craniata</taxon>
        <taxon>Vertebrata</taxon>
        <taxon>Euteleostomi</taxon>
        <taxon>Actinopterygii</taxon>
        <taxon>Neopterygii</taxon>
        <taxon>Teleostei</taxon>
        <taxon>Anguilliformes</taxon>
        <taxon>Anguillidae</taxon>
        <taxon>Anguilla</taxon>
    </lineage>
</organism>
<reference evidence="1" key="2">
    <citation type="journal article" date="2015" name="Fish Shellfish Immunol.">
        <title>Early steps in the European eel (Anguilla anguilla)-Vibrio vulnificus interaction in the gills: Role of the RtxA13 toxin.</title>
        <authorList>
            <person name="Callol A."/>
            <person name="Pajuelo D."/>
            <person name="Ebbesson L."/>
            <person name="Teles M."/>
            <person name="MacKenzie S."/>
            <person name="Amaro C."/>
        </authorList>
    </citation>
    <scope>NUCLEOTIDE SEQUENCE</scope>
</reference>
<evidence type="ECO:0000313" key="1">
    <source>
        <dbReference type="EMBL" id="JAH78107.1"/>
    </source>
</evidence>
<protein>
    <submittedName>
        <fullName evidence="1">Uncharacterized protein</fullName>
    </submittedName>
</protein>